<dbReference type="EMBL" id="JABBHF010000001">
    <property type="protein sequence ID" value="NMH86404.1"/>
    <property type="molecule type" value="Genomic_DNA"/>
</dbReference>
<reference evidence="1 2" key="1">
    <citation type="submission" date="2020-04" db="EMBL/GenBank/DDBJ databases">
        <title>A Flavivirga sp. nov.</title>
        <authorList>
            <person name="Sun X."/>
        </authorList>
    </citation>
    <scope>NUCLEOTIDE SEQUENCE [LARGE SCALE GENOMIC DNA]</scope>
    <source>
        <strain evidence="1 2">Y03</strain>
    </source>
</reference>
<accession>A0ABX1RW16</accession>
<evidence type="ECO:0000313" key="1">
    <source>
        <dbReference type="EMBL" id="NMH86404.1"/>
    </source>
</evidence>
<gene>
    <name evidence="1" type="ORF">HHX25_02695</name>
</gene>
<sequence>MTRTTDQIISIRVPLSLIIFGLIVCGCSKNTNTIDNPDEDSNNEGGKFEVSYKLENFEATNTVVRPSHDPSKYTHWEWGFDSSDKSGNKRLGTAVYSNAMAFTGNQSLAMTIDGLDPNVPDDNNQSVRNIFVQYYPYDDDNYEYRYIREQEVWKGHSGYQLNTYNRMRMWVKVPKEAIDMNPKDDSFQVGTYTRLTTADRNSSESGGNGGHFYHYFNLPYMGNDVWHQVIVDFHPHTERGVSGSIDIGVQDNPESGYNYFDLMTRYYLKSLNKSTSYPSTWYVDDIELYFDPNDENIEQVYALSRAYNRENNRVQLGWSRHKQEGELSHEVRYAFEDIHVLGWSHAKLAPNGVVTPPSKGSYNGMRYTSQDIDFEGADFIYIAIKPSNSDRFRQIKIIK</sequence>
<dbReference type="Proteomes" id="UP000746690">
    <property type="component" value="Unassembled WGS sequence"/>
</dbReference>
<dbReference type="RefSeq" id="WP_169669803.1">
    <property type="nucleotide sequence ID" value="NZ_JABBHF010000001.1"/>
</dbReference>
<proteinExistence type="predicted"/>
<comment type="caution">
    <text evidence="1">The sequence shown here is derived from an EMBL/GenBank/DDBJ whole genome shotgun (WGS) entry which is preliminary data.</text>
</comment>
<dbReference type="PROSITE" id="PS51257">
    <property type="entry name" value="PROKAR_LIPOPROTEIN"/>
    <property type="match status" value="1"/>
</dbReference>
<organism evidence="1 2">
    <name type="scientific">Flavivirga algicola</name>
    <dbReference type="NCBI Taxonomy" id="2729136"/>
    <lineage>
        <taxon>Bacteria</taxon>
        <taxon>Pseudomonadati</taxon>
        <taxon>Bacteroidota</taxon>
        <taxon>Flavobacteriia</taxon>
        <taxon>Flavobacteriales</taxon>
        <taxon>Flavobacteriaceae</taxon>
        <taxon>Flavivirga</taxon>
    </lineage>
</organism>
<evidence type="ECO:0000313" key="2">
    <source>
        <dbReference type="Proteomes" id="UP000746690"/>
    </source>
</evidence>
<name>A0ABX1RW16_9FLAO</name>
<keyword evidence="2" id="KW-1185">Reference proteome</keyword>
<protein>
    <submittedName>
        <fullName evidence="1">Uncharacterized protein</fullName>
    </submittedName>
</protein>